<evidence type="ECO:0000313" key="2">
    <source>
        <dbReference type="Ensembl" id="ENSCINP00000014687.3"/>
    </source>
</evidence>
<name>F7BGR0_CIOIN</name>
<feature type="transmembrane region" description="Helical" evidence="1">
    <location>
        <begin position="17"/>
        <end position="42"/>
    </location>
</feature>
<evidence type="ECO:0000313" key="3">
    <source>
        <dbReference type="Proteomes" id="UP000008144"/>
    </source>
</evidence>
<organism evidence="2 3">
    <name type="scientific">Ciona intestinalis</name>
    <name type="common">Transparent sea squirt</name>
    <name type="synonym">Ascidia intestinalis</name>
    <dbReference type="NCBI Taxonomy" id="7719"/>
    <lineage>
        <taxon>Eukaryota</taxon>
        <taxon>Metazoa</taxon>
        <taxon>Chordata</taxon>
        <taxon>Tunicata</taxon>
        <taxon>Ascidiacea</taxon>
        <taxon>Phlebobranchia</taxon>
        <taxon>Cionidae</taxon>
        <taxon>Ciona</taxon>
    </lineage>
</organism>
<reference evidence="2" key="4">
    <citation type="submission" date="2025-09" db="UniProtKB">
        <authorList>
            <consortium name="Ensembl"/>
        </authorList>
    </citation>
    <scope>IDENTIFICATION</scope>
</reference>
<reference evidence="2" key="3">
    <citation type="submission" date="2025-08" db="UniProtKB">
        <authorList>
            <consortium name="Ensembl"/>
        </authorList>
    </citation>
    <scope>IDENTIFICATION</scope>
</reference>
<accession>F7BGR0</accession>
<keyword evidence="1" id="KW-0472">Membrane</keyword>
<proteinExistence type="predicted"/>
<dbReference type="Ensembl" id="ENSCINT00000014687.3">
    <property type="protein sequence ID" value="ENSCINP00000014687.3"/>
    <property type="gene ID" value="ENSCING00000007149.3"/>
</dbReference>
<sequence>MNITGKGHVLQPGNSQLLVGLITGILSVILILVAVIICWVVLNSRRKENTTMDSENNTGVSECPGTVVYATPDDDYALAQDVPPHDVAMYEICSPDGGAGYGTIDNVLYGKNEGDYAVIEDGNENHTTDNTLPEMVVNQLYTSV</sequence>
<keyword evidence="1" id="KW-1133">Transmembrane helix</keyword>
<reference evidence="3" key="1">
    <citation type="journal article" date="2002" name="Science">
        <title>The draft genome of Ciona intestinalis: insights into chordate and vertebrate origins.</title>
        <authorList>
            <person name="Dehal P."/>
            <person name="Satou Y."/>
            <person name="Campbell R.K."/>
            <person name="Chapman J."/>
            <person name="Degnan B."/>
            <person name="De Tomaso A."/>
            <person name="Davidson B."/>
            <person name="Di Gregorio A."/>
            <person name="Gelpke M."/>
            <person name="Goodstein D.M."/>
            <person name="Harafuji N."/>
            <person name="Hastings K.E."/>
            <person name="Ho I."/>
            <person name="Hotta K."/>
            <person name="Huang W."/>
            <person name="Kawashima T."/>
            <person name="Lemaire P."/>
            <person name="Martinez D."/>
            <person name="Meinertzhagen I.A."/>
            <person name="Necula S."/>
            <person name="Nonaka M."/>
            <person name="Putnam N."/>
            <person name="Rash S."/>
            <person name="Saiga H."/>
            <person name="Satake M."/>
            <person name="Terry A."/>
            <person name="Yamada L."/>
            <person name="Wang H.G."/>
            <person name="Awazu S."/>
            <person name="Azumi K."/>
            <person name="Boore J."/>
            <person name="Branno M."/>
            <person name="Chin-Bow S."/>
            <person name="DeSantis R."/>
            <person name="Doyle S."/>
            <person name="Francino P."/>
            <person name="Keys D.N."/>
            <person name="Haga S."/>
            <person name="Hayashi H."/>
            <person name="Hino K."/>
            <person name="Imai K.S."/>
            <person name="Inaba K."/>
            <person name="Kano S."/>
            <person name="Kobayashi K."/>
            <person name="Kobayashi M."/>
            <person name="Lee B.I."/>
            <person name="Makabe K.W."/>
            <person name="Manohar C."/>
            <person name="Matassi G."/>
            <person name="Medina M."/>
            <person name="Mochizuki Y."/>
            <person name="Mount S."/>
            <person name="Morishita T."/>
            <person name="Miura S."/>
            <person name="Nakayama A."/>
            <person name="Nishizaka S."/>
            <person name="Nomoto H."/>
            <person name="Ohta F."/>
            <person name="Oishi K."/>
            <person name="Rigoutsos I."/>
            <person name="Sano M."/>
            <person name="Sasaki A."/>
            <person name="Sasakura Y."/>
            <person name="Shoguchi E."/>
            <person name="Shin-i T."/>
            <person name="Spagnuolo A."/>
            <person name="Stainier D."/>
            <person name="Suzuki M.M."/>
            <person name="Tassy O."/>
            <person name="Takatori N."/>
            <person name="Tokuoka M."/>
            <person name="Yagi K."/>
            <person name="Yoshizaki F."/>
            <person name="Wada S."/>
            <person name="Zhang C."/>
            <person name="Hyatt P.D."/>
            <person name="Larimer F."/>
            <person name="Detter C."/>
            <person name="Doggett N."/>
            <person name="Glavina T."/>
            <person name="Hawkins T."/>
            <person name="Richardson P."/>
            <person name="Lucas S."/>
            <person name="Kohara Y."/>
            <person name="Levine M."/>
            <person name="Satoh N."/>
            <person name="Rokhsar D.S."/>
        </authorList>
    </citation>
    <scope>NUCLEOTIDE SEQUENCE [LARGE SCALE GENOMIC DNA]</scope>
</reference>
<reference evidence="2" key="2">
    <citation type="journal article" date="2008" name="Genome Biol.">
        <title>Improved genome assembly and evidence-based global gene model set for the chordate Ciona intestinalis: new insight into intron and operon populations.</title>
        <authorList>
            <person name="Satou Y."/>
            <person name="Mineta K."/>
            <person name="Ogasawara M."/>
            <person name="Sasakura Y."/>
            <person name="Shoguchi E."/>
            <person name="Ueno K."/>
            <person name="Yamada L."/>
            <person name="Matsumoto J."/>
            <person name="Wasserscheid J."/>
            <person name="Dewar K."/>
            <person name="Wiley G.B."/>
            <person name="Macmil S.L."/>
            <person name="Roe B.A."/>
            <person name="Zeller R.W."/>
            <person name="Hastings K.E."/>
            <person name="Lemaire P."/>
            <person name="Lindquist E."/>
            <person name="Endo T."/>
            <person name="Hotta K."/>
            <person name="Inaba K."/>
        </authorList>
    </citation>
    <scope>NUCLEOTIDE SEQUENCE [LARGE SCALE GENOMIC DNA]</scope>
    <source>
        <strain evidence="2">wild type</strain>
    </source>
</reference>
<keyword evidence="1" id="KW-0812">Transmembrane</keyword>
<dbReference type="InParanoid" id="F7BGR0"/>
<dbReference type="Proteomes" id="UP000008144">
    <property type="component" value="Chromosome 3"/>
</dbReference>
<protein>
    <submittedName>
        <fullName evidence="2">Uncharacterized protein</fullName>
    </submittedName>
</protein>
<evidence type="ECO:0000256" key="1">
    <source>
        <dbReference type="SAM" id="Phobius"/>
    </source>
</evidence>
<keyword evidence="3" id="KW-1185">Reference proteome</keyword>
<dbReference type="AlphaFoldDB" id="F7BGR0"/>
<dbReference type="HOGENOM" id="CLU_1795792_0_0_1"/>
<dbReference type="EMBL" id="EAAA01001611">
    <property type="status" value="NOT_ANNOTATED_CDS"/>
    <property type="molecule type" value="Genomic_DNA"/>
</dbReference>